<evidence type="ECO:0000313" key="13">
    <source>
        <dbReference type="Proteomes" id="UP000515908"/>
    </source>
</evidence>
<keyword evidence="13" id="KW-1185">Reference proteome</keyword>
<dbReference type="Pfam" id="PF00270">
    <property type="entry name" value="DEAD"/>
    <property type="match status" value="1"/>
</dbReference>
<dbReference type="GO" id="GO:0005524">
    <property type="term" value="F:ATP binding"/>
    <property type="evidence" value="ECO:0007669"/>
    <property type="project" value="UniProtKB-KW"/>
</dbReference>
<sequence length="817" mass="92183">MEREKQSREVMSTAKSDLTRLYEKDTQGREVMDSKPQQSEEPTDTPNLEEEALLRRIRLEKMKQDATAETENNATIVKKKKFSLHDTPHEETDALRSLSLFEQKRSLPIYQVRKELLRCIGENAVTIVVGETGSGKTTQLVQYLHEAGYCEGGKRIGCTQPRRLAAIGVARRVSEEMQVPLGGLVGYAIHLDDTTTEETRIKFMTDGVLLREVVKDADVNGYSVIVLDEAHERSVDTDVLMGVLLLAVRRRKDLKLVVTSATMDVEKFSQFFGNAPFFGIPGRTFEVQVHYSPSPVTDYVAEAVFRVCQIHLQTPIKEMHDILVFMTGRDDVYGTCELIKRRLQEVSPSHVSSLLLIPCLSEASSNTIDAAGGVGVLDPTPTGYRKCVVATNVAETSLTIDGVRYVIDCGFMKANVYRPKIGMNTLQRYPVSQAQAGQRKGRAGRTTEGVCFRLYTEDQFQREMLPNTVPEIQRSSVDSVLLLLKSIEVKRIIDFEFMDPPPVANIRNSMWHLWMLGLLHSDGSITRDGQLALEFPVSPSLAKLILLSTQHNCAVEVLKLVSMITADTKNLFETPKGREEAAQQSHSRFYVNDSDHLTILNVLSQFLQNQKSPQWARDHFLHLPTLLRAVDVYTQLTERVTKLHLPLESCGVSQLEKVRYCLAKAFCLQSAVRCDSNWNKYRPLLNTGLTVSLHPGSALCARAEMPLYVIYGDLLFVSKEYMLLVTAVEPRWLGEAGGGLLKGREGGKVIEWTERKATRNRKRKKVQPRRSLHPLLLCYQRWFARRSRKRKVSRCCPSPSSVPCLINEEETCNIKHT</sequence>
<dbReference type="GO" id="GO:0006397">
    <property type="term" value="P:mRNA processing"/>
    <property type="evidence" value="ECO:0007669"/>
    <property type="project" value="UniProtKB-KW"/>
</dbReference>
<feature type="compositionally biased region" description="Basic and acidic residues" evidence="9">
    <location>
        <begin position="17"/>
        <end position="33"/>
    </location>
</feature>
<dbReference type="CDD" id="cd18791">
    <property type="entry name" value="SF2_C_RHA"/>
    <property type="match status" value="1"/>
</dbReference>
<protein>
    <recommendedName>
        <fullName evidence="1">RNA helicase</fullName>
        <ecNumber evidence="1">3.6.4.13</ecNumber>
    </recommendedName>
</protein>
<reference evidence="12 13" key="1">
    <citation type="submission" date="2020-08" db="EMBL/GenBank/DDBJ databases">
        <authorList>
            <person name="Newling K."/>
            <person name="Davey J."/>
            <person name="Forrester S."/>
        </authorList>
    </citation>
    <scope>NUCLEOTIDE SEQUENCE [LARGE SCALE GENOMIC DNA]</scope>
    <source>
        <strain evidence="13">Crithidia deanei Carvalho (ATCC PRA-265)</strain>
    </source>
</reference>
<keyword evidence="2" id="KW-0507">mRNA processing</keyword>
<feature type="region of interest" description="Disordered" evidence="9">
    <location>
        <begin position="1"/>
        <end position="50"/>
    </location>
</feature>
<dbReference type="VEuPathDB" id="TriTrypDB:ADEAN_000739200"/>
<evidence type="ECO:0000256" key="8">
    <source>
        <dbReference type="ARBA" id="ARBA00047984"/>
    </source>
</evidence>
<evidence type="ECO:0000256" key="9">
    <source>
        <dbReference type="SAM" id="MobiDB-lite"/>
    </source>
</evidence>
<keyword evidence="5" id="KW-0347">Helicase</keyword>
<dbReference type="GO" id="GO:0003723">
    <property type="term" value="F:RNA binding"/>
    <property type="evidence" value="ECO:0007669"/>
    <property type="project" value="TreeGrafter"/>
</dbReference>
<dbReference type="Pfam" id="PF21010">
    <property type="entry name" value="HA2_C"/>
    <property type="match status" value="1"/>
</dbReference>
<dbReference type="SMART" id="SM00487">
    <property type="entry name" value="DEXDc"/>
    <property type="match status" value="1"/>
</dbReference>
<dbReference type="Pfam" id="PF00271">
    <property type="entry name" value="Helicase_C"/>
    <property type="match status" value="1"/>
</dbReference>
<dbReference type="Gene3D" id="1.20.120.1080">
    <property type="match status" value="1"/>
</dbReference>
<dbReference type="InterPro" id="IPR003593">
    <property type="entry name" value="AAA+_ATPase"/>
</dbReference>
<dbReference type="InterPro" id="IPR002464">
    <property type="entry name" value="DNA/RNA_helicase_DEAH_CS"/>
</dbReference>
<comment type="catalytic activity">
    <reaction evidence="8">
        <text>ATP + H2O = ADP + phosphate + H(+)</text>
        <dbReference type="Rhea" id="RHEA:13065"/>
        <dbReference type="ChEBI" id="CHEBI:15377"/>
        <dbReference type="ChEBI" id="CHEBI:15378"/>
        <dbReference type="ChEBI" id="CHEBI:30616"/>
        <dbReference type="ChEBI" id="CHEBI:43474"/>
        <dbReference type="ChEBI" id="CHEBI:456216"/>
        <dbReference type="EC" id="3.6.4.13"/>
    </reaction>
</comment>
<dbReference type="InterPro" id="IPR011545">
    <property type="entry name" value="DEAD/DEAH_box_helicase_dom"/>
</dbReference>
<feature type="domain" description="Helicase ATP-binding" evidence="10">
    <location>
        <begin position="117"/>
        <end position="281"/>
    </location>
</feature>
<dbReference type="InterPro" id="IPR011709">
    <property type="entry name" value="DEAD-box_helicase_OB_fold"/>
</dbReference>
<dbReference type="PANTHER" id="PTHR18934">
    <property type="entry name" value="ATP-DEPENDENT RNA HELICASE"/>
    <property type="match status" value="1"/>
</dbReference>
<dbReference type="SUPFAM" id="SSF52540">
    <property type="entry name" value="P-loop containing nucleoside triphosphate hydrolases"/>
    <property type="match status" value="1"/>
</dbReference>
<dbReference type="PROSITE" id="PS00690">
    <property type="entry name" value="DEAH_ATP_HELICASE"/>
    <property type="match status" value="1"/>
</dbReference>
<dbReference type="Pfam" id="PF07717">
    <property type="entry name" value="OB_NTP_bind"/>
    <property type="match status" value="1"/>
</dbReference>
<evidence type="ECO:0000256" key="4">
    <source>
        <dbReference type="ARBA" id="ARBA00022801"/>
    </source>
</evidence>
<evidence type="ECO:0000256" key="2">
    <source>
        <dbReference type="ARBA" id="ARBA00022664"/>
    </source>
</evidence>
<dbReference type="EC" id="3.6.4.13" evidence="1"/>
<evidence type="ECO:0000256" key="3">
    <source>
        <dbReference type="ARBA" id="ARBA00022741"/>
    </source>
</evidence>
<name>A0A7G2CKF0_9TRYP</name>
<feature type="compositionally biased region" description="Acidic residues" evidence="9">
    <location>
        <begin position="41"/>
        <end position="50"/>
    </location>
</feature>
<dbReference type="InterPro" id="IPR001650">
    <property type="entry name" value="Helicase_C-like"/>
</dbReference>
<evidence type="ECO:0000256" key="1">
    <source>
        <dbReference type="ARBA" id="ARBA00012552"/>
    </source>
</evidence>
<dbReference type="SMART" id="SM00847">
    <property type="entry name" value="HA2"/>
    <property type="match status" value="1"/>
</dbReference>
<dbReference type="PROSITE" id="PS51194">
    <property type="entry name" value="HELICASE_CTER"/>
    <property type="match status" value="1"/>
</dbReference>
<dbReference type="InterPro" id="IPR027417">
    <property type="entry name" value="P-loop_NTPase"/>
</dbReference>
<evidence type="ECO:0000256" key="6">
    <source>
        <dbReference type="ARBA" id="ARBA00022840"/>
    </source>
</evidence>
<comment type="similarity">
    <text evidence="7">Belongs to the DEAD box helicase family. DEAH subfamily. PRP16 sub-subfamily.</text>
</comment>
<gene>
    <name evidence="12" type="ORF">ADEAN_000739200</name>
</gene>
<evidence type="ECO:0000259" key="10">
    <source>
        <dbReference type="PROSITE" id="PS51192"/>
    </source>
</evidence>
<dbReference type="Gene3D" id="3.40.50.300">
    <property type="entry name" value="P-loop containing nucleotide triphosphate hydrolases"/>
    <property type="match status" value="2"/>
</dbReference>
<evidence type="ECO:0000313" key="12">
    <source>
        <dbReference type="EMBL" id="CAD2219879.1"/>
    </source>
</evidence>
<organism evidence="12 13">
    <name type="scientific">Angomonas deanei</name>
    <dbReference type="NCBI Taxonomy" id="59799"/>
    <lineage>
        <taxon>Eukaryota</taxon>
        <taxon>Discoba</taxon>
        <taxon>Euglenozoa</taxon>
        <taxon>Kinetoplastea</taxon>
        <taxon>Metakinetoplastina</taxon>
        <taxon>Trypanosomatida</taxon>
        <taxon>Trypanosomatidae</taxon>
        <taxon>Strigomonadinae</taxon>
        <taxon>Angomonas</taxon>
    </lineage>
</organism>
<dbReference type="SMART" id="SM00490">
    <property type="entry name" value="HELICc"/>
    <property type="match status" value="1"/>
</dbReference>
<evidence type="ECO:0000256" key="5">
    <source>
        <dbReference type="ARBA" id="ARBA00022806"/>
    </source>
</evidence>
<dbReference type="PROSITE" id="PS51192">
    <property type="entry name" value="HELICASE_ATP_BIND_1"/>
    <property type="match status" value="1"/>
</dbReference>
<keyword evidence="4" id="KW-0378">Hydrolase</keyword>
<keyword evidence="3" id="KW-0547">Nucleotide-binding</keyword>
<dbReference type="GO" id="GO:0016787">
    <property type="term" value="F:hydrolase activity"/>
    <property type="evidence" value="ECO:0007669"/>
    <property type="project" value="UniProtKB-KW"/>
</dbReference>
<dbReference type="InterPro" id="IPR007502">
    <property type="entry name" value="Helicase-assoc_dom"/>
</dbReference>
<evidence type="ECO:0000259" key="11">
    <source>
        <dbReference type="PROSITE" id="PS51194"/>
    </source>
</evidence>
<dbReference type="Proteomes" id="UP000515908">
    <property type="component" value="Chromosome 15"/>
</dbReference>
<keyword evidence="6" id="KW-0067">ATP-binding</keyword>
<accession>A0A7G2CKF0</accession>
<dbReference type="GO" id="GO:0003724">
    <property type="term" value="F:RNA helicase activity"/>
    <property type="evidence" value="ECO:0007669"/>
    <property type="project" value="UniProtKB-EC"/>
</dbReference>
<dbReference type="InterPro" id="IPR014001">
    <property type="entry name" value="Helicase_ATP-bd"/>
</dbReference>
<dbReference type="FunFam" id="3.40.50.300:FF:000615">
    <property type="entry name" value="pre-mRNA-splicing factor ATP-dependent RNA helicase DEAH7"/>
    <property type="match status" value="1"/>
</dbReference>
<dbReference type="EMBL" id="LR877159">
    <property type="protein sequence ID" value="CAD2219879.1"/>
    <property type="molecule type" value="Genomic_DNA"/>
</dbReference>
<dbReference type="SMART" id="SM00382">
    <property type="entry name" value="AAA"/>
    <property type="match status" value="1"/>
</dbReference>
<dbReference type="AlphaFoldDB" id="A0A7G2CKF0"/>
<dbReference type="PANTHER" id="PTHR18934:SF91">
    <property type="entry name" value="PRE-MRNA-SPLICING FACTOR ATP-DEPENDENT RNA HELICASE PRP16"/>
    <property type="match status" value="1"/>
</dbReference>
<dbReference type="OrthoDB" id="10253254at2759"/>
<proteinExistence type="inferred from homology"/>
<evidence type="ECO:0000256" key="7">
    <source>
        <dbReference type="ARBA" id="ARBA00038040"/>
    </source>
</evidence>
<feature type="domain" description="Helicase C-terminal" evidence="11">
    <location>
        <begin position="311"/>
        <end position="488"/>
    </location>
</feature>